<reference evidence="4 5" key="1">
    <citation type="submission" date="2019-03" db="EMBL/GenBank/DDBJ databases">
        <authorList>
            <person name="Gaulin E."/>
            <person name="Dumas B."/>
        </authorList>
    </citation>
    <scope>NUCLEOTIDE SEQUENCE [LARGE SCALE GENOMIC DNA]</scope>
    <source>
        <strain evidence="4">CBS 568.67</strain>
    </source>
</reference>
<keyword evidence="1" id="KW-0175">Coiled coil</keyword>
<dbReference type="EMBL" id="VJMH01005319">
    <property type="protein sequence ID" value="KAF0697436.1"/>
    <property type="molecule type" value="Genomic_DNA"/>
</dbReference>
<gene>
    <name evidence="4" type="primary">Aste57867_11876</name>
    <name evidence="3" type="ORF">As57867_011831</name>
    <name evidence="4" type="ORF">ASTE57867_11876</name>
</gene>
<keyword evidence="5" id="KW-1185">Reference proteome</keyword>
<feature type="coiled-coil region" evidence="1">
    <location>
        <begin position="52"/>
        <end position="93"/>
    </location>
</feature>
<sequence>MEPTDVFACKKETLDDKTKVELLYERLLVVQSSYAELEDTALSQDDKIDNDKLRLRMDLHAKKEQCEALERALKEVKDANERLVEMLSGAQRAWNILEHEFQAAKDTHEQQSQDFRDVARSWEAKLMAESAQHATDVQHFKAKLERFHAQDKGGRGYFMPRSPGPITSDDQDLKSATLAEPSRFSKCQRQDHESPRNERTSDESLVQPSLEPSLQKTRAANRRTQSAFEVANLPPLTPANEFEWADGTRHVVPETWVFPSVTCRDLWVVWFRGDGQVRPFRQLRTPQLGTQQQKTMFVQGFDIMRQLIGIATVGKWVASEDAMAKLAPGEFLTLFTKTFDLLTGKSDDGTKLTQRGFTQIHPASVHALRQPNNHRVSRLGQNDSVHFVEPTELHQPPGPNHMFRWPKGALLPFPKTWKFPATTCKEMWKYWFCGDKAANVRLFRLFGTVVIPPSHGQAQYGFASLVMTKLIGIAIDDKWVSSVEDIARLEMPELMTLFAKSFVVLTSKLTKSLPGLKQLRQRILTASSFQPWPR</sequence>
<feature type="region of interest" description="Disordered" evidence="2">
    <location>
        <begin position="151"/>
        <end position="223"/>
    </location>
</feature>
<protein>
    <submittedName>
        <fullName evidence="4">Aste57867_11876 protein</fullName>
    </submittedName>
</protein>
<dbReference type="Proteomes" id="UP000332933">
    <property type="component" value="Unassembled WGS sequence"/>
</dbReference>
<feature type="compositionally biased region" description="Basic and acidic residues" evidence="2">
    <location>
        <begin position="188"/>
        <end position="202"/>
    </location>
</feature>
<feature type="compositionally biased region" description="Polar residues" evidence="2">
    <location>
        <begin position="203"/>
        <end position="223"/>
    </location>
</feature>
<evidence type="ECO:0000313" key="5">
    <source>
        <dbReference type="Proteomes" id="UP000332933"/>
    </source>
</evidence>
<evidence type="ECO:0000313" key="3">
    <source>
        <dbReference type="EMBL" id="KAF0697436.1"/>
    </source>
</evidence>
<dbReference type="EMBL" id="CAADRA010005340">
    <property type="protein sequence ID" value="VFT88731.1"/>
    <property type="molecule type" value="Genomic_DNA"/>
</dbReference>
<organism evidence="4 5">
    <name type="scientific">Aphanomyces stellatus</name>
    <dbReference type="NCBI Taxonomy" id="120398"/>
    <lineage>
        <taxon>Eukaryota</taxon>
        <taxon>Sar</taxon>
        <taxon>Stramenopiles</taxon>
        <taxon>Oomycota</taxon>
        <taxon>Saprolegniomycetes</taxon>
        <taxon>Saprolegniales</taxon>
        <taxon>Verrucalvaceae</taxon>
        <taxon>Aphanomyces</taxon>
    </lineage>
</organism>
<reference evidence="3" key="2">
    <citation type="submission" date="2019-06" db="EMBL/GenBank/DDBJ databases">
        <title>Genomics analysis of Aphanomyces spp. identifies a new class of oomycete effector associated with host adaptation.</title>
        <authorList>
            <person name="Gaulin E."/>
        </authorList>
    </citation>
    <scope>NUCLEOTIDE SEQUENCE</scope>
    <source>
        <strain evidence="3">CBS 578.67</strain>
    </source>
</reference>
<proteinExistence type="predicted"/>
<evidence type="ECO:0000313" key="4">
    <source>
        <dbReference type="EMBL" id="VFT88731.1"/>
    </source>
</evidence>
<dbReference type="AlphaFoldDB" id="A0A485KUJ8"/>
<name>A0A485KUJ8_9STRA</name>
<evidence type="ECO:0000256" key="2">
    <source>
        <dbReference type="SAM" id="MobiDB-lite"/>
    </source>
</evidence>
<evidence type="ECO:0000256" key="1">
    <source>
        <dbReference type="SAM" id="Coils"/>
    </source>
</evidence>
<accession>A0A485KUJ8</accession>